<dbReference type="PANTHER" id="PTHR42928">
    <property type="entry name" value="TRICARBOXYLATE-BINDING PROTEIN"/>
    <property type="match status" value="1"/>
</dbReference>
<dbReference type="InterPro" id="IPR042100">
    <property type="entry name" value="Bug_dom1"/>
</dbReference>
<proteinExistence type="inferred from homology"/>
<dbReference type="InterPro" id="IPR005064">
    <property type="entry name" value="BUG"/>
</dbReference>
<evidence type="ECO:0000313" key="3">
    <source>
        <dbReference type="EMBL" id="MBR0653712.1"/>
    </source>
</evidence>
<accession>A0AAF1KQZ9</accession>
<organism evidence="3 4">
    <name type="scientific">Plastoroseomonas arctica</name>
    <dbReference type="NCBI Taxonomy" id="1509237"/>
    <lineage>
        <taxon>Bacteria</taxon>
        <taxon>Pseudomonadati</taxon>
        <taxon>Pseudomonadota</taxon>
        <taxon>Alphaproteobacteria</taxon>
        <taxon>Acetobacterales</taxon>
        <taxon>Acetobacteraceae</taxon>
        <taxon>Plastoroseomonas</taxon>
    </lineage>
</organism>
<gene>
    <name evidence="3" type="ORF">GXW79_01330</name>
</gene>
<dbReference type="Pfam" id="PF03401">
    <property type="entry name" value="TctC"/>
    <property type="match status" value="1"/>
</dbReference>
<comment type="caution">
    <text evidence="3">The sequence shown here is derived from an EMBL/GenBank/DDBJ whole genome shotgun (WGS) entry which is preliminary data.</text>
</comment>
<dbReference type="PIRSF" id="PIRSF017082">
    <property type="entry name" value="YflP"/>
    <property type="match status" value="1"/>
</dbReference>
<sequence>MPIARRATLAAVLSAPAISFAQAPWPSGVIRIVAPFPPGGSVDTIARLLQPGLQARLGVPVVVENRAGASGALGAGVVARAPPDGNTWVLVFDSHAVNDVLQPTLGFDGLRDFTPVMLVATSPMLLCTPNARPWRDFGAVIAAARTQRDGLTYGTVGAGSLAHLTMTLLASEAHANLVHVPYRGGGPMATAAAAGEVDLVIASRAGLGGQVGQTIRPLAQSGARRSPALPDVPTIAEQGFPNVAAEAFWGMLGPAGVPAPILARFHAALFESLADAGVRERLVTGQGVDIVASSPEAFGAFLSQQMATWRRVVRENNIRND</sequence>
<evidence type="ECO:0000313" key="4">
    <source>
        <dbReference type="Proteomes" id="UP001196068"/>
    </source>
</evidence>
<feature type="chain" id="PRO_5041908325" evidence="2">
    <location>
        <begin position="22"/>
        <end position="321"/>
    </location>
</feature>
<feature type="signal peptide" evidence="2">
    <location>
        <begin position="1"/>
        <end position="21"/>
    </location>
</feature>
<dbReference type="AlphaFoldDB" id="A0AAF1KQZ9"/>
<keyword evidence="4" id="KW-1185">Reference proteome</keyword>
<reference evidence="3" key="1">
    <citation type="submission" date="2020-01" db="EMBL/GenBank/DDBJ databases">
        <authorList>
            <person name="Rat A."/>
        </authorList>
    </citation>
    <scope>NUCLEOTIDE SEQUENCE</scope>
    <source>
        <strain evidence="3">LMG 28251</strain>
    </source>
</reference>
<keyword evidence="2" id="KW-0732">Signal</keyword>
<dbReference type="RefSeq" id="WP_211872402.1">
    <property type="nucleotide sequence ID" value="NZ_JAAEDH010000001.1"/>
</dbReference>
<dbReference type="EMBL" id="JAAEDH010000001">
    <property type="protein sequence ID" value="MBR0653712.1"/>
    <property type="molecule type" value="Genomic_DNA"/>
</dbReference>
<comment type="similarity">
    <text evidence="1">Belongs to the UPF0065 (bug) family.</text>
</comment>
<protein>
    <submittedName>
        <fullName evidence="3">Tripartite tricarboxylate transporter substrate binding protein</fullName>
    </submittedName>
</protein>
<dbReference type="Gene3D" id="3.40.190.10">
    <property type="entry name" value="Periplasmic binding protein-like II"/>
    <property type="match status" value="1"/>
</dbReference>
<name>A0AAF1KQZ9_9PROT</name>
<dbReference type="Proteomes" id="UP001196068">
    <property type="component" value="Unassembled WGS sequence"/>
</dbReference>
<evidence type="ECO:0000256" key="2">
    <source>
        <dbReference type="SAM" id="SignalP"/>
    </source>
</evidence>
<reference evidence="3" key="2">
    <citation type="journal article" date="2021" name="Syst. Appl. Microbiol.">
        <title>Roseomonas hellenica sp. nov., isolated from roots of wild-growing Alkanna tinctoria.</title>
        <authorList>
            <person name="Rat A."/>
            <person name="Naranjo H.D."/>
            <person name="Lebbe L."/>
            <person name="Cnockaert M."/>
            <person name="Krigas N."/>
            <person name="Grigoriadou K."/>
            <person name="Maloupa E."/>
            <person name="Willems A."/>
        </authorList>
    </citation>
    <scope>NUCLEOTIDE SEQUENCE</scope>
    <source>
        <strain evidence="3">LMG 28251</strain>
    </source>
</reference>
<evidence type="ECO:0000256" key="1">
    <source>
        <dbReference type="ARBA" id="ARBA00006987"/>
    </source>
</evidence>
<dbReference type="Gene3D" id="3.40.190.150">
    <property type="entry name" value="Bordetella uptake gene, domain 1"/>
    <property type="match status" value="1"/>
</dbReference>
<dbReference type="PANTHER" id="PTHR42928:SF5">
    <property type="entry name" value="BLR1237 PROTEIN"/>
    <property type="match status" value="1"/>
</dbReference>